<reference evidence="1 2" key="1">
    <citation type="submission" date="2016-10" db="EMBL/GenBank/DDBJ databases">
        <title>Complete Genome Sequence of Peptococcaceae strain DCMF.</title>
        <authorList>
            <person name="Edwards R.J."/>
            <person name="Holland S.I."/>
            <person name="Deshpande N.P."/>
            <person name="Wong Y.K."/>
            <person name="Ertan H."/>
            <person name="Manefield M."/>
            <person name="Russell T.L."/>
            <person name="Lee M.J."/>
        </authorList>
    </citation>
    <scope>NUCLEOTIDE SEQUENCE [LARGE SCALE GENOMIC DNA]</scope>
    <source>
        <strain evidence="1 2">DCMF</strain>
    </source>
</reference>
<protein>
    <submittedName>
        <fullName evidence="1">Uncharacterized protein</fullName>
    </submittedName>
</protein>
<name>A0A3G1KP19_FORW1</name>
<sequence length="126" mass="14634">MDILAVIKEKINKKEWMHFVYQEPDGMIRFYAVLPYLLGQSFFQGLTEKGTASFQISNVLTVQPPTEKVSWRLICRKTSLIIFPGKPGAAFFYDLSEKEKNLLMQAFFSRRVIMIGDFIFLQQGEK</sequence>
<accession>A0A3G1KP19</accession>
<dbReference type="RefSeq" id="WP_148133031.1">
    <property type="nucleotide sequence ID" value="NZ_CP017634.1"/>
</dbReference>
<keyword evidence="2" id="KW-1185">Reference proteome</keyword>
<proteinExistence type="predicted"/>
<dbReference type="Proteomes" id="UP000323521">
    <property type="component" value="Chromosome"/>
</dbReference>
<dbReference type="KEGG" id="fwa:DCMF_02785"/>
<dbReference type="EMBL" id="CP017634">
    <property type="protein sequence ID" value="ATW23865.1"/>
    <property type="molecule type" value="Genomic_DNA"/>
</dbReference>
<organism evidence="1 2">
    <name type="scientific">Formimonas warabiya</name>
    <dbReference type="NCBI Taxonomy" id="1761012"/>
    <lineage>
        <taxon>Bacteria</taxon>
        <taxon>Bacillati</taxon>
        <taxon>Bacillota</taxon>
        <taxon>Clostridia</taxon>
        <taxon>Eubacteriales</taxon>
        <taxon>Peptococcaceae</taxon>
        <taxon>Candidatus Formimonas</taxon>
    </lineage>
</organism>
<dbReference type="AlphaFoldDB" id="A0A3G1KP19"/>
<gene>
    <name evidence="1" type="ORF">DCMF_02785</name>
</gene>
<evidence type="ECO:0000313" key="1">
    <source>
        <dbReference type="EMBL" id="ATW23865.1"/>
    </source>
</evidence>
<evidence type="ECO:0000313" key="2">
    <source>
        <dbReference type="Proteomes" id="UP000323521"/>
    </source>
</evidence>